<feature type="domain" description="GTPase Der C-terminal KH-domain-like" evidence="11">
    <location>
        <begin position="363"/>
        <end position="442"/>
    </location>
</feature>
<keyword evidence="6 8" id="KW-0342">GTP-binding</keyword>
<dbReference type="NCBIfam" id="TIGR00231">
    <property type="entry name" value="small_GTP"/>
    <property type="match status" value="2"/>
</dbReference>
<evidence type="ECO:0000256" key="5">
    <source>
        <dbReference type="ARBA" id="ARBA00022741"/>
    </source>
</evidence>
<dbReference type="InterPro" id="IPR032859">
    <property type="entry name" value="KH_dom-like"/>
</dbReference>
<evidence type="ECO:0000256" key="8">
    <source>
        <dbReference type="HAMAP-Rule" id="MF_00195"/>
    </source>
</evidence>
<keyword evidence="3 8" id="KW-0690">Ribosome biogenesis</keyword>
<comment type="similarity">
    <text evidence="1 8 9">Belongs to the TRAFAC class TrmE-Era-EngA-EngB-Septin-like GTPase superfamily. EngA (Der) GTPase family.</text>
</comment>
<protein>
    <recommendedName>
        <fullName evidence="2 8">GTPase Der</fullName>
    </recommendedName>
    <alternativeName>
        <fullName evidence="7 8">GTP-binding protein EngA</fullName>
    </alternativeName>
</protein>
<dbReference type="HAMAP" id="MF_00195">
    <property type="entry name" value="GTPase_Der"/>
    <property type="match status" value="1"/>
</dbReference>
<dbReference type="PANTHER" id="PTHR43834:SF6">
    <property type="entry name" value="GTPASE DER"/>
    <property type="match status" value="1"/>
</dbReference>
<keyword evidence="13" id="KW-1185">Reference proteome</keyword>
<comment type="function">
    <text evidence="8 9">GTPase that plays an essential role in the late steps of ribosome biogenesis.</text>
</comment>
<keyword evidence="5 8" id="KW-0547">Nucleotide-binding</keyword>
<feature type="binding site" evidence="8">
    <location>
        <begin position="56"/>
        <end position="60"/>
    </location>
    <ligand>
        <name>GTP</name>
        <dbReference type="ChEBI" id="CHEBI:37565"/>
        <label>1</label>
    </ligand>
</feature>
<dbReference type="AlphaFoldDB" id="Q056V7"/>
<dbReference type="InterPro" id="IPR015946">
    <property type="entry name" value="KH_dom-like_a/b"/>
</dbReference>
<dbReference type="RefSeq" id="WP_011672761.1">
    <property type="nucleotide sequence ID" value="NC_008513.1"/>
</dbReference>
<gene>
    <name evidence="12" type="primary">engA</name>
    <name evidence="8" type="synonym">der</name>
    <name evidence="12" type="ordered locus">BCc_396</name>
</gene>
<dbReference type="EMBL" id="CP000263">
    <property type="protein sequence ID" value="ABJ90842.1"/>
    <property type="molecule type" value="Genomic_DNA"/>
</dbReference>
<dbReference type="NCBIfam" id="TIGR03594">
    <property type="entry name" value="GTPase_EngA"/>
    <property type="match status" value="1"/>
</dbReference>
<dbReference type="SUPFAM" id="SSF52540">
    <property type="entry name" value="P-loop containing nucleoside triphosphate hydrolases"/>
    <property type="match status" value="1"/>
</dbReference>
<dbReference type="HOGENOM" id="CLU_016077_5_1_6"/>
<dbReference type="Proteomes" id="UP000000669">
    <property type="component" value="Chromosome"/>
</dbReference>
<accession>Q056V7</accession>
<evidence type="ECO:0000313" key="13">
    <source>
        <dbReference type="Proteomes" id="UP000000669"/>
    </source>
</evidence>
<sequence length="449" mass="52677">MILNIALIGKSNVGKSSLFNLLTNSKSALTSDLPSTTRDRQYGFLKIKEKKINIIDTAGINNIKRKFFNLIEKQAYKQTILAIQEFHLIFFLVDARYELTIVDYFILKLIRKENKNIFLLINKIDLMKRENSFIDFYNLGIKNIFKISVIHKIGYLNLLKNIYNFLKKREKKIFLENNKINKYINIKICFLGKTNAGKSTLINSLLNSNRVITSSTKNTTRDMIEISLINKKIKYIFTDTAGINKKRKKKDFLNYIFEKKSFDVVKKNQIAIIVIDSYVGISSKDLSIITFLINQNVAFFIIFNKWDLISKERKKKIKQENKYRLKFIRNIKIIYLSAIKKTNLKKIFLQIKIIYNESKKIFSTSSLIKIINKATKKHSLPMGVTGKIIKLKYAHLGRKNPIFIIIHGTQVQYISQTYKKYLIRFLQKELKIPNTPIKLFFKNKKNPYT</sequence>
<dbReference type="GO" id="GO:0005525">
    <property type="term" value="F:GTP binding"/>
    <property type="evidence" value="ECO:0007669"/>
    <property type="project" value="UniProtKB-UniRule"/>
</dbReference>
<dbReference type="InterPro" id="IPR006073">
    <property type="entry name" value="GTP-bd"/>
</dbReference>
<dbReference type="Pfam" id="PF14714">
    <property type="entry name" value="KH_dom-like"/>
    <property type="match status" value="1"/>
</dbReference>
<reference evidence="12 13" key="1">
    <citation type="journal article" date="2006" name="Science">
        <title>A small microbial genome: the end of a long symbiotic relationship?</title>
        <authorList>
            <person name="Perez-Brocal V."/>
            <person name="Gil R."/>
            <person name="Ramos S."/>
            <person name="Lamelas A."/>
            <person name="Postigo M."/>
            <person name="Michelena J.M."/>
            <person name="Silva F.J."/>
            <person name="Moya A."/>
            <person name="Latorre A."/>
        </authorList>
    </citation>
    <scope>NUCLEOTIDE SEQUENCE [LARGE SCALE GENOMIC DNA]</scope>
    <source>
        <strain evidence="13">Cc</strain>
    </source>
</reference>
<dbReference type="eggNOG" id="COG1160">
    <property type="taxonomic scope" value="Bacteria"/>
</dbReference>
<keyword evidence="4 9" id="KW-0677">Repeat</keyword>
<feature type="domain" description="G" evidence="10">
    <location>
        <begin position="4"/>
        <end position="123"/>
    </location>
</feature>
<evidence type="ECO:0000256" key="2">
    <source>
        <dbReference type="ARBA" id="ARBA00020953"/>
    </source>
</evidence>
<dbReference type="Gene3D" id="3.30.300.20">
    <property type="match status" value="1"/>
</dbReference>
<dbReference type="Gene3D" id="3.40.50.300">
    <property type="entry name" value="P-loop containing nucleotide triphosphate hydrolases"/>
    <property type="match status" value="2"/>
</dbReference>
<organism evidence="12 13">
    <name type="scientific">Buchnera aphidicola subsp. Cinara cedri (strain Cc)</name>
    <dbReference type="NCBI Taxonomy" id="372461"/>
    <lineage>
        <taxon>Bacteria</taxon>
        <taxon>Pseudomonadati</taxon>
        <taxon>Pseudomonadota</taxon>
        <taxon>Gammaproteobacteria</taxon>
        <taxon>Enterobacterales</taxon>
        <taxon>Erwiniaceae</taxon>
        <taxon>Buchnera</taxon>
    </lineage>
</organism>
<evidence type="ECO:0000256" key="4">
    <source>
        <dbReference type="ARBA" id="ARBA00022737"/>
    </source>
</evidence>
<dbReference type="PIRSF" id="PIRSF006485">
    <property type="entry name" value="GTP-binding_EngA"/>
    <property type="match status" value="1"/>
</dbReference>
<dbReference type="PANTHER" id="PTHR43834">
    <property type="entry name" value="GTPASE DER"/>
    <property type="match status" value="1"/>
</dbReference>
<comment type="subunit">
    <text evidence="8">Associates with the 50S ribosomal subunit.</text>
</comment>
<dbReference type="PRINTS" id="PR00449">
    <property type="entry name" value="RASTRNSFRMNG"/>
</dbReference>
<proteinExistence type="inferred from homology"/>
<evidence type="ECO:0000256" key="9">
    <source>
        <dbReference type="RuleBase" id="RU004481"/>
    </source>
</evidence>
<dbReference type="Pfam" id="PF01926">
    <property type="entry name" value="MMR_HSR1"/>
    <property type="match status" value="2"/>
</dbReference>
<dbReference type="InterPro" id="IPR027417">
    <property type="entry name" value="P-loop_NTPase"/>
</dbReference>
<evidence type="ECO:0000256" key="3">
    <source>
        <dbReference type="ARBA" id="ARBA00022517"/>
    </source>
</evidence>
<dbReference type="GO" id="GO:0042254">
    <property type="term" value="P:ribosome biogenesis"/>
    <property type="evidence" value="ECO:0007669"/>
    <property type="project" value="UniProtKB-KW"/>
</dbReference>
<feature type="binding site" evidence="8">
    <location>
        <begin position="239"/>
        <end position="243"/>
    </location>
    <ligand>
        <name>GTP</name>
        <dbReference type="ChEBI" id="CHEBI:37565"/>
        <label>2</label>
    </ligand>
</feature>
<evidence type="ECO:0000259" key="11">
    <source>
        <dbReference type="Pfam" id="PF14714"/>
    </source>
</evidence>
<dbReference type="OrthoDB" id="9805918at2"/>
<feature type="binding site" evidence="8">
    <location>
        <begin position="304"/>
        <end position="307"/>
    </location>
    <ligand>
        <name>GTP</name>
        <dbReference type="ChEBI" id="CHEBI:37565"/>
        <label>2</label>
    </ligand>
</feature>
<dbReference type="InterPro" id="IPR005225">
    <property type="entry name" value="Small_GTP-bd"/>
</dbReference>
<feature type="domain" description="G" evidence="10">
    <location>
        <begin position="187"/>
        <end position="305"/>
    </location>
</feature>
<evidence type="ECO:0000256" key="7">
    <source>
        <dbReference type="ARBA" id="ARBA00032345"/>
    </source>
</evidence>
<evidence type="ECO:0000259" key="10">
    <source>
        <dbReference type="Pfam" id="PF01926"/>
    </source>
</evidence>
<evidence type="ECO:0000256" key="1">
    <source>
        <dbReference type="ARBA" id="ARBA00008279"/>
    </source>
</evidence>
<feature type="binding site" evidence="8">
    <location>
        <begin position="192"/>
        <end position="199"/>
    </location>
    <ligand>
        <name>GTP</name>
        <dbReference type="ChEBI" id="CHEBI:37565"/>
        <label>2</label>
    </ligand>
</feature>
<name>Q056V7_BUCCC</name>
<dbReference type="KEGG" id="bcc:BCc_396"/>
<dbReference type="STRING" id="372461.BCc_396"/>
<evidence type="ECO:0000313" key="12">
    <source>
        <dbReference type="EMBL" id="ABJ90842.1"/>
    </source>
</evidence>
<dbReference type="GO" id="GO:0043022">
    <property type="term" value="F:ribosome binding"/>
    <property type="evidence" value="ECO:0007669"/>
    <property type="project" value="TreeGrafter"/>
</dbReference>
<feature type="binding site" evidence="8">
    <location>
        <begin position="9"/>
        <end position="16"/>
    </location>
    <ligand>
        <name>GTP</name>
        <dbReference type="ChEBI" id="CHEBI:37565"/>
        <label>1</label>
    </ligand>
</feature>
<evidence type="ECO:0000256" key="6">
    <source>
        <dbReference type="ARBA" id="ARBA00023134"/>
    </source>
</evidence>
<dbReference type="InterPro" id="IPR016484">
    <property type="entry name" value="GTPase_Der"/>
</dbReference>
<feature type="binding site" evidence="8">
    <location>
        <begin position="122"/>
        <end position="125"/>
    </location>
    <ligand>
        <name>GTP</name>
        <dbReference type="ChEBI" id="CHEBI:37565"/>
        <label>1</label>
    </ligand>
</feature>